<dbReference type="Gene3D" id="2.60.40.10">
    <property type="entry name" value="Immunoglobulins"/>
    <property type="match status" value="1"/>
</dbReference>
<organism evidence="7">
    <name type="scientific">Bacteroides intestinalis</name>
    <dbReference type="NCBI Taxonomy" id="329854"/>
    <lineage>
        <taxon>Bacteria</taxon>
        <taxon>Pseudomonadati</taxon>
        <taxon>Bacteroidota</taxon>
        <taxon>Bacteroidia</taxon>
        <taxon>Bacteroidales</taxon>
        <taxon>Bacteroidaceae</taxon>
        <taxon>Bacteroides</taxon>
    </lineage>
</organism>
<dbReference type="PANTHER" id="PTHR42732">
    <property type="entry name" value="BETA-GALACTOSIDASE"/>
    <property type="match status" value="1"/>
</dbReference>
<dbReference type="Pfam" id="PF00703">
    <property type="entry name" value="Glyco_hydro_2"/>
    <property type="match status" value="1"/>
</dbReference>
<dbReference type="SUPFAM" id="SSF49303">
    <property type="entry name" value="beta-Galactosidase/glucuronidase domain"/>
    <property type="match status" value="1"/>
</dbReference>
<dbReference type="GO" id="GO:0004565">
    <property type="term" value="F:beta-galactosidase activity"/>
    <property type="evidence" value="ECO:0007669"/>
    <property type="project" value="UniProtKB-EC"/>
</dbReference>
<sequence length="966" mass="109635">MNDSAFLKFTLLNIFLLFFGIAITKAQKVIFPRDFSPTEGLITPQEKPYRDEVCLNGYWELQCVPVPSSWKGGTGIAPELPAPQADKWETVKIKIPSAINVNDWGRGSNVGEGTRNPYTPSSVYYPSYPDNWKHTRMGWLRKNFRVPAGWNGKRLLLHFEAVAGDCVVLVNGKEVCHNFDSHLPFNADISDYVNRDADNELLVGVRHTKLFDKSHPVYTKMGAIYPTGSNTDDLIGIWQDVYLFGVPEVRITDVFVQPWVDRNKLVLEIALTNLSSKNKKIALNGVVKEWVNHAGKDVLTAPEINWSLGETALTIPSEPITLRAGESKTVTVRQKVDNNLKYWTPDTPNLYTLLLSLGDKKQTYDCKATRFGWRQLKLVGDEFQLNGKKIQCFGDIQHPFSAYICSRRFAYAWYQMIKDFGGNAVRPHAQPWPRVYYDLADEMGLMVLDETALFGSSIRLNFEEDLTWQRSHEHLKRLILRDRNHPSVIGWSAGNETFAIALLNKPTKEVAAVWDDKLVELTLSAKKIDSTRDFITLDGDRDMDGRLPVWSKHFSHGLKLEDLPKDLNKPLIVGESGATYYGRPIQLYPFIGERAFLSYEGRSEALAIDVYQNVKQMVLPYLSYYSPSEVCWFGLEHMNLGYHDFNRLPDMTDGVFAGKLYEEGKPGYQYERVPPYVTTFNPGLDPQLPLYKPLPMFKALQAALKGGTWAHYKEVKHPAKPEMPLPLYKAAYMLGTVRPELLDFLAKVGVSLTDTPQKANLWIIDVENVTAEDLQKLQPVLKKWQKKGGMLLALSSGSKLSDAFCKWLPEDVKLTDRRASALETNKNTAWGSYFELPDLYFGEMDGDRYILKHGMTGELIEKGNTVFSASRTDWTLFNNTPEHWKCAQVVLYEALKKPEGAALATYAFGNVNMVLSVIDYRLWTKETSAFWKSLFKVMGIEVDKADTQNGNTKKKEHDLLMDGPTD</sequence>
<proteinExistence type="inferred from homology"/>
<keyword evidence="2 7" id="KW-0378">Hydrolase</keyword>
<dbReference type="Gene3D" id="2.60.120.260">
    <property type="entry name" value="Galactose-binding domain-like"/>
    <property type="match status" value="1"/>
</dbReference>
<dbReference type="InterPro" id="IPR013783">
    <property type="entry name" value="Ig-like_fold"/>
</dbReference>
<dbReference type="AlphaFoldDB" id="A0A6N2R3W1"/>
<evidence type="ECO:0000259" key="4">
    <source>
        <dbReference type="Pfam" id="PF00703"/>
    </source>
</evidence>
<dbReference type="PANTHER" id="PTHR42732:SF1">
    <property type="entry name" value="BETA-MANNOSIDASE"/>
    <property type="match status" value="1"/>
</dbReference>
<evidence type="ECO:0000256" key="3">
    <source>
        <dbReference type="ARBA" id="ARBA00023295"/>
    </source>
</evidence>
<dbReference type="GO" id="GO:0005975">
    <property type="term" value="P:carbohydrate metabolic process"/>
    <property type="evidence" value="ECO:0007669"/>
    <property type="project" value="InterPro"/>
</dbReference>
<comment type="similarity">
    <text evidence="1">Belongs to the glycosyl hydrolase 2 family.</text>
</comment>
<dbReference type="InterPro" id="IPR006102">
    <property type="entry name" value="Ig-like_GH2"/>
</dbReference>
<evidence type="ECO:0000256" key="2">
    <source>
        <dbReference type="ARBA" id="ARBA00022801"/>
    </source>
</evidence>
<dbReference type="RefSeq" id="WP_138292762.1">
    <property type="nucleotide sequence ID" value="NZ_BAABZC010000004.1"/>
</dbReference>
<dbReference type="EMBL" id="CACRSU010000004">
    <property type="protein sequence ID" value="VYS74959.1"/>
    <property type="molecule type" value="Genomic_DNA"/>
</dbReference>
<evidence type="ECO:0000313" key="7">
    <source>
        <dbReference type="EMBL" id="VYS74959.1"/>
    </source>
</evidence>
<keyword evidence="3 7" id="KW-0326">Glycosidase</keyword>
<protein>
    <submittedName>
        <fullName evidence="7">Beta-galactosidase</fullName>
        <ecNumber evidence="7">3.2.1.23</ecNumber>
    </submittedName>
</protein>
<feature type="domain" description="Glycoside hydrolase family 2 catalytic" evidence="5">
    <location>
        <begin position="382"/>
        <end position="579"/>
    </location>
</feature>
<dbReference type="InterPro" id="IPR006104">
    <property type="entry name" value="Glyco_hydro_2_N"/>
</dbReference>
<name>A0A6N2R3W1_9BACE</name>
<feature type="domain" description="Glycosyl hydrolases family 2 sugar binding" evidence="6">
    <location>
        <begin position="128"/>
        <end position="244"/>
    </location>
</feature>
<dbReference type="EC" id="3.2.1.23" evidence="7"/>
<evidence type="ECO:0000259" key="5">
    <source>
        <dbReference type="Pfam" id="PF02836"/>
    </source>
</evidence>
<dbReference type="SUPFAM" id="SSF51445">
    <property type="entry name" value="(Trans)glycosidases"/>
    <property type="match status" value="1"/>
</dbReference>
<dbReference type="SUPFAM" id="SSF49785">
    <property type="entry name" value="Galactose-binding domain-like"/>
    <property type="match status" value="1"/>
</dbReference>
<evidence type="ECO:0000256" key="1">
    <source>
        <dbReference type="ARBA" id="ARBA00007401"/>
    </source>
</evidence>
<dbReference type="InterPro" id="IPR017853">
    <property type="entry name" value="GH"/>
</dbReference>
<dbReference type="InterPro" id="IPR006103">
    <property type="entry name" value="Glyco_hydro_2_cat"/>
</dbReference>
<dbReference type="Gene3D" id="3.20.20.80">
    <property type="entry name" value="Glycosidases"/>
    <property type="match status" value="1"/>
</dbReference>
<dbReference type="Pfam" id="PF02837">
    <property type="entry name" value="Glyco_hydro_2_N"/>
    <property type="match status" value="1"/>
</dbReference>
<gene>
    <name evidence="7" type="primary">cbgA_2</name>
    <name evidence="7" type="ORF">BILFYP9_00426</name>
</gene>
<reference evidence="7" key="1">
    <citation type="submission" date="2019-11" db="EMBL/GenBank/DDBJ databases">
        <authorList>
            <person name="Feng L."/>
        </authorList>
    </citation>
    <scope>NUCLEOTIDE SEQUENCE</scope>
    <source>
        <strain evidence="7">BintestinalisLFYP9</strain>
    </source>
</reference>
<dbReference type="Pfam" id="PF02836">
    <property type="entry name" value="Glyco_hydro_2_C"/>
    <property type="match status" value="1"/>
</dbReference>
<feature type="domain" description="Glycoside hydrolase family 2 immunoglobulin-like beta-sandwich" evidence="4">
    <location>
        <begin position="249"/>
        <end position="374"/>
    </location>
</feature>
<dbReference type="InterPro" id="IPR051913">
    <property type="entry name" value="GH2_Domain-Containing"/>
</dbReference>
<accession>A0A6N2R3W1</accession>
<dbReference type="InterPro" id="IPR008979">
    <property type="entry name" value="Galactose-bd-like_sf"/>
</dbReference>
<dbReference type="InterPro" id="IPR036156">
    <property type="entry name" value="Beta-gal/glucu_dom_sf"/>
</dbReference>
<evidence type="ECO:0000259" key="6">
    <source>
        <dbReference type="Pfam" id="PF02837"/>
    </source>
</evidence>